<name>A0ABD2KVZ4_9BILA</name>
<keyword evidence="9" id="KW-0547">Nucleotide-binding</keyword>
<dbReference type="PANTHER" id="PTHR11130:SF0">
    <property type="entry name" value="GLUTATHIONE SYNTHETASE"/>
    <property type="match status" value="1"/>
</dbReference>
<dbReference type="Proteomes" id="UP001620626">
    <property type="component" value="Unassembled WGS sequence"/>
</dbReference>
<comment type="similarity">
    <text evidence="3">Belongs to the eukaryotic GSH synthase family.</text>
</comment>
<dbReference type="InterPro" id="IPR014049">
    <property type="entry name" value="Glutathione_synthase_N_euk"/>
</dbReference>
<evidence type="ECO:0000256" key="5">
    <source>
        <dbReference type="ARBA" id="ARBA00020821"/>
    </source>
</evidence>
<evidence type="ECO:0000256" key="9">
    <source>
        <dbReference type="ARBA" id="ARBA00022741"/>
    </source>
</evidence>
<dbReference type="Gene3D" id="3.30.1490.80">
    <property type="match status" value="1"/>
</dbReference>
<dbReference type="GO" id="GO:0046872">
    <property type="term" value="F:metal ion binding"/>
    <property type="evidence" value="ECO:0007669"/>
    <property type="project" value="UniProtKB-KW"/>
</dbReference>
<evidence type="ECO:0000256" key="10">
    <source>
        <dbReference type="ARBA" id="ARBA00022840"/>
    </source>
</evidence>
<evidence type="ECO:0000256" key="3">
    <source>
        <dbReference type="ARBA" id="ARBA00010385"/>
    </source>
</evidence>
<dbReference type="EC" id="6.3.2.3" evidence="4"/>
<dbReference type="InterPro" id="IPR004887">
    <property type="entry name" value="GSH_synth_subst-bd"/>
</dbReference>
<dbReference type="Pfam" id="PF03199">
    <property type="entry name" value="GSH_synthase"/>
    <property type="match status" value="1"/>
</dbReference>
<evidence type="ECO:0000256" key="6">
    <source>
        <dbReference type="ARBA" id="ARBA00022598"/>
    </source>
</evidence>
<dbReference type="InterPro" id="IPR016185">
    <property type="entry name" value="PreATP-grasp_dom_sf"/>
</dbReference>
<dbReference type="InterPro" id="IPR014709">
    <property type="entry name" value="Glutathione_synthase_C_euk"/>
</dbReference>
<keyword evidence="6" id="KW-0436">Ligase</keyword>
<feature type="domain" description="Glutathione synthase substrate-binding" evidence="14">
    <location>
        <begin position="452"/>
        <end position="533"/>
    </location>
</feature>
<keyword evidence="7" id="KW-0317">Glutathione biosynthesis</keyword>
<dbReference type="InterPro" id="IPR002347">
    <property type="entry name" value="SDR_fam"/>
</dbReference>
<comment type="pathway">
    <text evidence="2">Sulfur metabolism; glutathione biosynthesis; glutathione from L-cysteine and L-glutamate: step 2/2.</text>
</comment>
<evidence type="ECO:0000259" key="14">
    <source>
        <dbReference type="Pfam" id="PF03199"/>
    </source>
</evidence>
<evidence type="ECO:0000313" key="15">
    <source>
        <dbReference type="EMBL" id="KAL3106999.1"/>
    </source>
</evidence>
<dbReference type="Gene3D" id="3.30.470.20">
    <property type="entry name" value="ATP-grasp fold, B domain"/>
    <property type="match status" value="1"/>
</dbReference>
<evidence type="ECO:0000256" key="4">
    <source>
        <dbReference type="ARBA" id="ARBA00012214"/>
    </source>
</evidence>
<reference evidence="15 16" key="1">
    <citation type="submission" date="2024-10" db="EMBL/GenBank/DDBJ databases">
        <authorList>
            <person name="Kim D."/>
        </authorList>
    </citation>
    <scope>NUCLEOTIDE SEQUENCE [LARGE SCALE GENOMIC DNA]</scope>
    <source>
        <strain evidence="15">BH-2024</strain>
    </source>
</reference>
<dbReference type="PANTHER" id="PTHR11130">
    <property type="entry name" value="GLUTATHIONE SYNTHETASE"/>
    <property type="match status" value="1"/>
</dbReference>
<dbReference type="InterPro" id="IPR036291">
    <property type="entry name" value="NAD(P)-bd_dom_sf"/>
</dbReference>
<dbReference type="SUPFAM" id="SSF56059">
    <property type="entry name" value="Glutathione synthetase ATP-binding domain-like"/>
    <property type="match status" value="1"/>
</dbReference>
<accession>A0ABD2KVZ4</accession>
<sequence length="699" mass="77299">MAENQKQQRFQGKVVIITGSSAGIGQAAAIEFAKDGAAVVIHGRDGQRINETEQKMLALEVPADRILKVQGPIEEEKTAQKLVEETLNKFGRIDVLPGNDEPMDIVNLDHIYNVNMRSIVVLTNLAMPHLEKSRGNVLNISSCASHRYMSARVRPYYGVMKAALDHWTRIMALICGEKSGVRVNSINPGPIADTLINERGGQRGPVEQQYGNSAVLKRLGLPSEVVPAMKLLCSDDGSFITGVCLLVDGGVKSVGRELSPDEENAEECNHFAQFAPVSLLPSPFPREAFEKAIAVQQAMQLLYFRVGCDFDFLFEAYKDVVKTDKQIKQMVDILREVQKQGIKQPQTLLIMRSDYMLNKVGSNKENGNDQYEIKQIEANTGAIGGLGNDRRTSELHQRLLKRIGMDPTNAPQNEGDAHLINSLFMAWKAFDNSDALLVILSHVKFSYKYELRKIEDELDRLSGGQLRVAYVSLKDGYYDFKLAADSSLLLNGKVVGVVYSLISALGYKANEEEMEARKMIELSTAIKAPSLAIAISSSKKIQQLLASPGGVERFFPDPTEAEQRQDEKTEQIIADAIENPSNYVLKPNGECGGNNYYDDKLVEKLRTMANNQEERAAHILMQKLHPMITKNYFLRSSILPQFGFVVSELGVYGTLMGNMLDRTVSYNAQSGHLLRTKLAGANEGGISVGTAVGDSPYLF</sequence>
<dbReference type="SUPFAM" id="SSF52440">
    <property type="entry name" value="PreATP-grasp domain"/>
    <property type="match status" value="1"/>
</dbReference>
<evidence type="ECO:0000256" key="2">
    <source>
        <dbReference type="ARBA" id="ARBA00004965"/>
    </source>
</evidence>
<proteinExistence type="inferred from homology"/>
<gene>
    <name evidence="15" type="ORF">niasHT_019395</name>
</gene>
<dbReference type="Pfam" id="PF03917">
    <property type="entry name" value="GSH_synth_ATP"/>
    <property type="match status" value="1"/>
</dbReference>
<evidence type="ECO:0000256" key="1">
    <source>
        <dbReference type="ARBA" id="ARBA00001946"/>
    </source>
</evidence>
<keyword evidence="16" id="KW-1185">Reference proteome</keyword>
<dbReference type="SUPFAM" id="SSF51735">
    <property type="entry name" value="NAD(P)-binding Rossmann-fold domains"/>
    <property type="match status" value="1"/>
</dbReference>
<keyword evidence="11" id="KW-0460">Magnesium</keyword>
<evidence type="ECO:0000256" key="11">
    <source>
        <dbReference type="ARBA" id="ARBA00022842"/>
    </source>
</evidence>
<dbReference type="GO" id="GO:0005524">
    <property type="term" value="F:ATP binding"/>
    <property type="evidence" value="ECO:0007669"/>
    <property type="project" value="UniProtKB-KW"/>
</dbReference>
<dbReference type="Gene3D" id="3.30.1490.50">
    <property type="match status" value="1"/>
</dbReference>
<dbReference type="Gene3D" id="3.40.50.720">
    <property type="entry name" value="NAD(P)-binding Rossmann-like Domain"/>
    <property type="match status" value="1"/>
</dbReference>
<evidence type="ECO:0000313" key="16">
    <source>
        <dbReference type="Proteomes" id="UP001620626"/>
    </source>
</evidence>
<comment type="catalytic activity">
    <reaction evidence="13">
        <text>gamma-L-glutamyl-L-cysteine + glycine + ATP = glutathione + ADP + phosphate + H(+)</text>
        <dbReference type="Rhea" id="RHEA:13557"/>
        <dbReference type="ChEBI" id="CHEBI:15378"/>
        <dbReference type="ChEBI" id="CHEBI:30616"/>
        <dbReference type="ChEBI" id="CHEBI:43474"/>
        <dbReference type="ChEBI" id="CHEBI:57305"/>
        <dbReference type="ChEBI" id="CHEBI:57925"/>
        <dbReference type="ChEBI" id="CHEBI:58173"/>
        <dbReference type="ChEBI" id="CHEBI:456216"/>
        <dbReference type="EC" id="6.3.2.3"/>
    </reaction>
    <physiologicalReaction direction="left-to-right" evidence="13">
        <dbReference type="Rhea" id="RHEA:13558"/>
    </physiologicalReaction>
</comment>
<dbReference type="AlphaFoldDB" id="A0ABD2KVZ4"/>
<evidence type="ECO:0000256" key="13">
    <source>
        <dbReference type="ARBA" id="ARBA00048871"/>
    </source>
</evidence>
<dbReference type="InterPro" id="IPR037013">
    <property type="entry name" value="GSH-S_sub-bd_sf"/>
</dbReference>
<organism evidence="15 16">
    <name type="scientific">Heterodera trifolii</name>
    <dbReference type="NCBI Taxonomy" id="157864"/>
    <lineage>
        <taxon>Eukaryota</taxon>
        <taxon>Metazoa</taxon>
        <taxon>Ecdysozoa</taxon>
        <taxon>Nematoda</taxon>
        <taxon>Chromadorea</taxon>
        <taxon>Rhabditida</taxon>
        <taxon>Tylenchina</taxon>
        <taxon>Tylenchomorpha</taxon>
        <taxon>Tylenchoidea</taxon>
        <taxon>Heteroderidae</taxon>
        <taxon>Heteroderinae</taxon>
        <taxon>Heterodera</taxon>
    </lineage>
</organism>
<comment type="cofactor">
    <cofactor evidence="1">
        <name>Mg(2+)</name>
        <dbReference type="ChEBI" id="CHEBI:18420"/>
    </cofactor>
</comment>
<dbReference type="GO" id="GO:0004363">
    <property type="term" value="F:glutathione synthase activity"/>
    <property type="evidence" value="ECO:0007669"/>
    <property type="project" value="UniProtKB-EC"/>
</dbReference>
<dbReference type="InterPro" id="IPR014042">
    <property type="entry name" value="Glutathione_synthase_a-hlx"/>
</dbReference>
<keyword evidence="10" id="KW-0067">ATP-binding</keyword>
<dbReference type="Gene3D" id="1.10.1080.10">
    <property type="entry name" value="Glutathione Synthetase, Chain A, domain 3"/>
    <property type="match status" value="1"/>
</dbReference>
<dbReference type="Gene3D" id="3.40.50.1760">
    <property type="entry name" value="Glutathione synthase, substrate-binding domain superfamily, eukaryotic"/>
    <property type="match status" value="1"/>
</dbReference>
<evidence type="ECO:0000256" key="7">
    <source>
        <dbReference type="ARBA" id="ARBA00022684"/>
    </source>
</evidence>
<evidence type="ECO:0000256" key="12">
    <source>
        <dbReference type="ARBA" id="ARBA00030403"/>
    </source>
</evidence>
<dbReference type="InterPro" id="IPR005615">
    <property type="entry name" value="Glutathione_synthase"/>
</dbReference>
<dbReference type="Pfam" id="PF13561">
    <property type="entry name" value="adh_short_C2"/>
    <property type="match status" value="1"/>
</dbReference>
<comment type="caution">
    <text evidence="15">The sequence shown here is derived from an EMBL/GenBank/DDBJ whole genome shotgun (WGS) entry which is preliminary data.</text>
</comment>
<protein>
    <recommendedName>
        <fullName evidence="5">Glutathione synthetase</fullName>
        <ecNumber evidence="4">6.3.2.3</ecNumber>
    </recommendedName>
    <alternativeName>
        <fullName evidence="12">Glutathione synthase</fullName>
    </alternativeName>
</protein>
<evidence type="ECO:0000256" key="8">
    <source>
        <dbReference type="ARBA" id="ARBA00022723"/>
    </source>
</evidence>
<dbReference type="EMBL" id="JBICBT010000626">
    <property type="protein sequence ID" value="KAL3106999.1"/>
    <property type="molecule type" value="Genomic_DNA"/>
</dbReference>
<keyword evidence="8" id="KW-0479">Metal-binding</keyword>
<dbReference type="PRINTS" id="PR00081">
    <property type="entry name" value="GDHRDH"/>
</dbReference>